<gene>
    <name evidence="3" type="ORF">LLUT_LOCUS4459</name>
</gene>
<reference evidence="3 4" key="1">
    <citation type="submission" date="2024-03" db="EMBL/GenBank/DDBJ databases">
        <authorList>
            <person name="Martinez-Hernandez J."/>
        </authorList>
    </citation>
    <scope>NUCLEOTIDE SEQUENCE [LARGE SCALE GENOMIC DNA]</scope>
</reference>
<feature type="domain" description="F-box" evidence="2">
    <location>
        <begin position="20"/>
        <end position="73"/>
    </location>
</feature>
<evidence type="ECO:0000256" key="1">
    <source>
        <dbReference type="SAM" id="MobiDB-lite"/>
    </source>
</evidence>
<dbReference type="PANTHER" id="PTHR32212">
    <property type="entry name" value="CYCLIN-LIKE F-BOX"/>
    <property type="match status" value="1"/>
</dbReference>
<proteinExistence type="predicted"/>
<organism evidence="3 4">
    <name type="scientific">Lupinus luteus</name>
    <name type="common">European yellow lupine</name>
    <dbReference type="NCBI Taxonomy" id="3873"/>
    <lineage>
        <taxon>Eukaryota</taxon>
        <taxon>Viridiplantae</taxon>
        <taxon>Streptophyta</taxon>
        <taxon>Embryophyta</taxon>
        <taxon>Tracheophyta</taxon>
        <taxon>Spermatophyta</taxon>
        <taxon>Magnoliopsida</taxon>
        <taxon>eudicotyledons</taxon>
        <taxon>Gunneridae</taxon>
        <taxon>Pentapetalae</taxon>
        <taxon>rosids</taxon>
        <taxon>fabids</taxon>
        <taxon>Fabales</taxon>
        <taxon>Fabaceae</taxon>
        <taxon>Papilionoideae</taxon>
        <taxon>50 kb inversion clade</taxon>
        <taxon>genistoids sensu lato</taxon>
        <taxon>core genistoids</taxon>
        <taxon>Genisteae</taxon>
        <taxon>Lupinus</taxon>
    </lineage>
</organism>
<dbReference type="PROSITE" id="PS50181">
    <property type="entry name" value="FBOX"/>
    <property type="match status" value="1"/>
</dbReference>
<accession>A0AAV1W1S4</accession>
<evidence type="ECO:0000259" key="2">
    <source>
        <dbReference type="PROSITE" id="PS50181"/>
    </source>
</evidence>
<feature type="region of interest" description="Disordered" evidence="1">
    <location>
        <begin position="1"/>
        <end position="20"/>
    </location>
</feature>
<protein>
    <recommendedName>
        <fullName evidence="2">F-box domain-containing protein</fullName>
    </recommendedName>
</protein>
<dbReference type="PANTHER" id="PTHR32212:SF267">
    <property type="entry name" value="F-BOX_RNI_FBD-LIKE DOMAIN PROTEIN"/>
    <property type="match status" value="1"/>
</dbReference>
<dbReference type="SUPFAM" id="SSF52058">
    <property type="entry name" value="L domain-like"/>
    <property type="match status" value="1"/>
</dbReference>
<dbReference type="Proteomes" id="UP001497480">
    <property type="component" value="Unassembled WGS sequence"/>
</dbReference>
<evidence type="ECO:0000313" key="4">
    <source>
        <dbReference type="Proteomes" id="UP001497480"/>
    </source>
</evidence>
<dbReference type="Pfam" id="PF24758">
    <property type="entry name" value="LRR_At5g56370"/>
    <property type="match status" value="1"/>
</dbReference>
<dbReference type="SUPFAM" id="SSF81383">
    <property type="entry name" value="F-box domain"/>
    <property type="match status" value="1"/>
</dbReference>
<dbReference type="InterPro" id="IPR053781">
    <property type="entry name" value="F-box_AtFBL13-like"/>
</dbReference>
<dbReference type="InterPro" id="IPR036047">
    <property type="entry name" value="F-box-like_dom_sf"/>
</dbReference>
<dbReference type="Pfam" id="PF00646">
    <property type="entry name" value="F-box"/>
    <property type="match status" value="1"/>
</dbReference>
<evidence type="ECO:0000313" key="3">
    <source>
        <dbReference type="EMBL" id="CAL0303399.1"/>
    </source>
</evidence>
<dbReference type="Gene3D" id="1.20.1280.50">
    <property type="match status" value="1"/>
</dbReference>
<sequence length="372" mass="42198">MKMKMKRRQRESVRDGKGGKDRISDLPDCLLLHIMAFMNTRDAVQTCVLSKRWKDLWKQLTNLRLHSDDFRTLRIFNKFVSCILSCRDGSISVHDIDFVHDGCTSIRLLNRVTKYAASHNIQELTINTELNLKQDFELPHSILSCRSLTYLDLSIENNSVRDVKLPKSLELPALKCLYLTFVTFTTSDNGCAEPFSKCKVLNTLVIELCSLQNDANLLCITNSNLSSLTFGTSYAKEESYKVSLCTPKLSSLTTNGYPVHEISSTCTLPFLEEGNILFNYFDDFPRSGSLLIGWLQVLANVKRMRLSSRALKIINDLSNHGSMRIQPPCFVKMKSLTVEMYSYAHLSNDEVRKTVECLLQNSPLAIDGVINV</sequence>
<comment type="caution">
    <text evidence="3">The sequence shown here is derived from an EMBL/GenBank/DDBJ whole genome shotgun (WGS) entry which is preliminary data.</text>
</comment>
<dbReference type="InterPro" id="IPR055411">
    <property type="entry name" value="LRR_FXL15/At3g58940/PEG3-like"/>
</dbReference>
<name>A0AAV1W1S4_LUPLU</name>
<dbReference type="EMBL" id="CAXHTB010000003">
    <property type="protein sequence ID" value="CAL0303399.1"/>
    <property type="molecule type" value="Genomic_DNA"/>
</dbReference>
<dbReference type="AlphaFoldDB" id="A0AAV1W1S4"/>
<dbReference type="InterPro" id="IPR001810">
    <property type="entry name" value="F-box_dom"/>
</dbReference>
<dbReference type="CDD" id="cd22160">
    <property type="entry name" value="F-box_AtFBL13-like"/>
    <property type="match status" value="1"/>
</dbReference>
<keyword evidence="4" id="KW-1185">Reference proteome</keyword>
<dbReference type="SMART" id="SM00256">
    <property type="entry name" value="FBOX"/>
    <property type="match status" value="1"/>
</dbReference>
<feature type="compositionally biased region" description="Basic and acidic residues" evidence="1">
    <location>
        <begin position="10"/>
        <end position="20"/>
    </location>
</feature>